<dbReference type="PANTHER" id="PTHR43649">
    <property type="entry name" value="ARABINOSE-BINDING PROTEIN-RELATED"/>
    <property type="match status" value="1"/>
</dbReference>
<dbReference type="SUPFAM" id="SSF53850">
    <property type="entry name" value="Periplasmic binding protein-like II"/>
    <property type="match status" value="1"/>
</dbReference>
<reference evidence="6 7" key="1">
    <citation type="submission" date="2021-03" db="EMBL/GenBank/DDBJ databases">
        <title>Genomic Encyclopedia of Type Strains, Phase IV (KMG-IV): sequencing the most valuable type-strain genomes for metagenomic binning, comparative biology and taxonomic classification.</title>
        <authorList>
            <person name="Goeker M."/>
        </authorList>
    </citation>
    <scope>NUCLEOTIDE SEQUENCE [LARGE SCALE GENOMIC DNA]</scope>
    <source>
        <strain evidence="6 7">DSM 26048</strain>
    </source>
</reference>
<sequence length="523" mass="59904">MKRSHFSIVLALFIIAALSTTWILWLGDIVNPKPHNVKAADRMELRFFINSPEGIHLPPAGQDFVLQMIEEKFNVNLKIEYMLQGNDYNSRLAALLYANNPPDMWLEMNTDGGSKYALDELLADMTAYVSPVSMPNYFQFWVTEQELKDFQIHNRFYRAPIPYDKNSFRSYYIRADWLEKLQLNIPRTYDEYVKVLRAFTFDDPDNDGLNNTFGFTTSGNSSSLSTDWPEYVKNGLIYPAYMKNNKLIDMETDPQIGQVVDDILKVVNEGLIDPDWFLNQETEHIDKAVQGNAGIVLGDTQDFALDANPRSIQSRSRALNPNANWVPFNPFGSEPLRAGIDPGYPFVFSRMTVDLNPEKVTKIVEILDWLAGPEGFLLTHYGLEGTHYTRSGNTITLQPIDKAAQQPSLDFLKIWDFFTPEAPNVLGLQVINPELTERDKEIKLFLAQLPVKEKLGTALTPPLGIDVGAFRDKQNEFQVKMLFSDKSGRNWPQYREEIMTKYFGAQILRNFEDQIHKIRGTAR</sequence>
<keyword evidence="2" id="KW-0732">Signal</keyword>
<evidence type="ECO:0000256" key="5">
    <source>
        <dbReference type="ARBA" id="ARBA00023288"/>
    </source>
</evidence>
<keyword evidence="7" id="KW-1185">Reference proteome</keyword>
<dbReference type="Proteomes" id="UP001519287">
    <property type="component" value="Unassembled WGS sequence"/>
</dbReference>
<evidence type="ECO:0000256" key="3">
    <source>
        <dbReference type="ARBA" id="ARBA00023136"/>
    </source>
</evidence>
<organism evidence="6 7">
    <name type="scientific">Paenibacillus eucommiae</name>
    <dbReference type="NCBI Taxonomy" id="1355755"/>
    <lineage>
        <taxon>Bacteria</taxon>
        <taxon>Bacillati</taxon>
        <taxon>Bacillota</taxon>
        <taxon>Bacilli</taxon>
        <taxon>Bacillales</taxon>
        <taxon>Paenibacillaceae</taxon>
        <taxon>Paenibacillus</taxon>
    </lineage>
</organism>
<protein>
    <recommendedName>
        <fullName evidence="8">Extracellular solute-binding protein</fullName>
    </recommendedName>
</protein>
<dbReference type="EMBL" id="JAGGLB010000021">
    <property type="protein sequence ID" value="MBP1993814.1"/>
    <property type="molecule type" value="Genomic_DNA"/>
</dbReference>
<dbReference type="InterPro" id="IPR050490">
    <property type="entry name" value="Bact_solute-bd_prot1"/>
</dbReference>
<name>A0ABS4J1U8_9BACL</name>
<keyword evidence="1" id="KW-1003">Cell membrane</keyword>
<evidence type="ECO:0000256" key="2">
    <source>
        <dbReference type="ARBA" id="ARBA00022729"/>
    </source>
</evidence>
<proteinExistence type="predicted"/>
<accession>A0ABS4J1U8</accession>
<evidence type="ECO:0000313" key="7">
    <source>
        <dbReference type="Proteomes" id="UP001519287"/>
    </source>
</evidence>
<keyword evidence="4" id="KW-0564">Palmitate</keyword>
<keyword evidence="5" id="KW-0449">Lipoprotein</keyword>
<gene>
    <name evidence="6" type="ORF">J2Z66_005440</name>
</gene>
<evidence type="ECO:0000256" key="1">
    <source>
        <dbReference type="ARBA" id="ARBA00022475"/>
    </source>
</evidence>
<comment type="caution">
    <text evidence="6">The sequence shown here is derived from an EMBL/GenBank/DDBJ whole genome shotgun (WGS) entry which is preliminary data.</text>
</comment>
<dbReference type="PANTHER" id="PTHR43649:SF33">
    <property type="entry name" value="POLYGALACTURONAN_RHAMNOGALACTURONAN-BINDING PROTEIN YTCQ"/>
    <property type="match status" value="1"/>
</dbReference>
<dbReference type="InterPro" id="IPR006059">
    <property type="entry name" value="SBP"/>
</dbReference>
<evidence type="ECO:0008006" key="8">
    <source>
        <dbReference type="Google" id="ProtNLM"/>
    </source>
</evidence>
<dbReference type="Gene3D" id="3.40.190.10">
    <property type="entry name" value="Periplasmic binding protein-like II"/>
    <property type="match status" value="2"/>
</dbReference>
<evidence type="ECO:0000256" key="4">
    <source>
        <dbReference type="ARBA" id="ARBA00023139"/>
    </source>
</evidence>
<dbReference type="Pfam" id="PF13416">
    <property type="entry name" value="SBP_bac_8"/>
    <property type="match status" value="1"/>
</dbReference>
<evidence type="ECO:0000313" key="6">
    <source>
        <dbReference type="EMBL" id="MBP1993814.1"/>
    </source>
</evidence>
<dbReference type="RefSeq" id="WP_209975687.1">
    <property type="nucleotide sequence ID" value="NZ_JAGGLB010000021.1"/>
</dbReference>
<keyword evidence="3" id="KW-0472">Membrane</keyword>